<evidence type="ECO:0000256" key="3">
    <source>
        <dbReference type="ARBA" id="ARBA00022801"/>
    </source>
</evidence>
<dbReference type="AlphaFoldDB" id="A0A329M3A6"/>
<dbReference type="Gene3D" id="3.90.1720.10">
    <property type="entry name" value="endopeptidase domain like (from Nostoc punctiforme)"/>
    <property type="match status" value="1"/>
</dbReference>
<proteinExistence type="inferred from homology"/>
<reference evidence="7 8" key="1">
    <citation type="journal article" date="2009" name="Int. J. Syst. Evol. Microbiol.">
        <title>Paenibacillus contaminans sp. nov., isolated from a contaminated laboratory plate.</title>
        <authorList>
            <person name="Chou J.H."/>
            <person name="Lee J.H."/>
            <person name="Lin M.C."/>
            <person name="Chang P.S."/>
            <person name="Arun A.B."/>
            <person name="Young C.C."/>
            <person name="Chen W.M."/>
        </authorList>
    </citation>
    <scope>NUCLEOTIDE SEQUENCE [LARGE SCALE GENOMIC DNA]</scope>
    <source>
        <strain evidence="7 8">CKOBP-6</strain>
    </source>
</reference>
<keyword evidence="8" id="KW-1185">Reference proteome</keyword>
<organism evidence="7 8">
    <name type="scientific">Paenibacillus contaminans</name>
    <dbReference type="NCBI Taxonomy" id="450362"/>
    <lineage>
        <taxon>Bacteria</taxon>
        <taxon>Bacillati</taxon>
        <taxon>Bacillota</taxon>
        <taxon>Bacilli</taxon>
        <taxon>Bacillales</taxon>
        <taxon>Paenibacillaceae</taxon>
        <taxon>Paenibacillus</taxon>
    </lineage>
</organism>
<gene>
    <name evidence="7" type="ORF">DQG23_32255</name>
</gene>
<dbReference type="GO" id="GO:0006508">
    <property type="term" value="P:proteolysis"/>
    <property type="evidence" value="ECO:0007669"/>
    <property type="project" value="UniProtKB-KW"/>
</dbReference>
<dbReference type="InterPro" id="IPR038765">
    <property type="entry name" value="Papain-like_cys_pep_sf"/>
</dbReference>
<sequence length="165" mass="17751">MTNFKNIRFGKTLTAVGLSLTLMLSGTAAFGAAPAHAATAVSASAKADNIIATGKKYLGVPYQYGAAKGSTSRFDCSSFTQYIFGKQGIQLPRSSKQQLSVGKYVPRSQLKPGDLVFFYSPVHHVAVYIGNGKIMHTYGKPGVTISDMSSGWWSKNYTTARRVLN</sequence>
<evidence type="ECO:0000259" key="6">
    <source>
        <dbReference type="PROSITE" id="PS51935"/>
    </source>
</evidence>
<evidence type="ECO:0000313" key="8">
    <source>
        <dbReference type="Proteomes" id="UP000250369"/>
    </source>
</evidence>
<keyword evidence="3" id="KW-0378">Hydrolase</keyword>
<dbReference type="EMBL" id="QMFB01000027">
    <property type="protein sequence ID" value="RAV14238.1"/>
    <property type="molecule type" value="Genomic_DNA"/>
</dbReference>
<comment type="similarity">
    <text evidence="1">Belongs to the peptidase C40 family.</text>
</comment>
<keyword evidence="4" id="KW-0788">Thiol protease</keyword>
<dbReference type="Proteomes" id="UP000250369">
    <property type="component" value="Unassembled WGS sequence"/>
</dbReference>
<comment type="caution">
    <text evidence="7">The sequence shown here is derived from an EMBL/GenBank/DDBJ whole genome shotgun (WGS) entry which is preliminary data.</text>
</comment>
<dbReference type="InterPro" id="IPR051202">
    <property type="entry name" value="Peptidase_C40"/>
</dbReference>
<keyword evidence="5" id="KW-0732">Signal</keyword>
<dbReference type="PANTHER" id="PTHR47053">
    <property type="entry name" value="MUREIN DD-ENDOPEPTIDASE MEPH-RELATED"/>
    <property type="match status" value="1"/>
</dbReference>
<feature type="domain" description="NlpC/P60" evidence="6">
    <location>
        <begin position="44"/>
        <end position="164"/>
    </location>
</feature>
<feature type="signal peptide" evidence="5">
    <location>
        <begin position="1"/>
        <end position="37"/>
    </location>
</feature>
<protein>
    <submittedName>
        <fullName evidence="7">NlpC/P60 family protein</fullName>
    </submittedName>
</protein>
<evidence type="ECO:0000256" key="2">
    <source>
        <dbReference type="ARBA" id="ARBA00022670"/>
    </source>
</evidence>
<dbReference type="RefSeq" id="WP_113035147.1">
    <property type="nucleotide sequence ID" value="NZ_QMFB01000027.1"/>
</dbReference>
<dbReference type="SUPFAM" id="SSF54001">
    <property type="entry name" value="Cysteine proteinases"/>
    <property type="match status" value="1"/>
</dbReference>
<dbReference type="Pfam" id="PF00877">
    <property type="entry name" value="NLPC_P60"/>
    <property type="match status" value="1"/>
</dbReference>
<dbReference type="PANTHER" id="PTHR47053:SF1">
    <property type="entry name" value="MUREIN DD-ENDOPEPTIDASE MEPH-RELATED"/>
    <property type="match status" value="1"/>
</dbReference>
<dbReference type="PROSITE" id="PS51935">
    <property type="entry name" value="NLPC_P60"/>
    <property type="match status" value="1"/>
</dbReference>
<dbReference type="InterPro" id="IPR000064">
    <property type="entry name" value="NLP_P60_dom"/>
</dbReference>
<feature type="chain" id="PRO_5016315826" evidence="5">
    <location>
        <begin position="38"/>
        <end position="165"/>
    </location>
</feature>
<dbReference type="GO" id="GO:0008234">
    <property type="term" value="F:cysteine-type peptidase activity"/>
    <property type="evidence" value="ECO:0007669"/>
    <property type="project" value="UniProtKB-KW"/>
</dbReference>
<accession>A0A329M3A6</accession>
<evidence type="ECO:0000256" key="5">
    <source>
        <dbReference type="SAM" id="SignalP"/>
    </source>
</evidence>
<evidence type="ECO:0000256" key="4">
    <source>
        <dbReference type="ARBA" id="ARBA00022807"/>
    </source>
</evidence>
<keyword evidence="2" id="KW-0645">Protease</keyword>
<dbReference type="OrthoDB" id="9813118at2"/>
<evidence type="ECO:0000256" key="1">
    <source>
        <dbReference type="ARBA" id="ARBA00007074"/>
    </source>
</evidence>
<evidence type="ECO:0000313" key="7">
    <source>
        <dbReference type="EMBL" id="RAV14238.1"/>
    </source>
</evidence>
<name>A0A329M3A6_9BACL</name>